<protein>
    <submittedName>
        <fullName evidence="1">Uncharacterized protein</fullName>
    </submittedName>
</protein>
<reference evidence="1" key="1">
    <citation type="submission" date="2015-01" db="EMBL/GenBank/DDBJ databases">
        <authorList>
            <person name="Durling Mikael"/>
        </authorList>
    </citation>
    <scope>NUCLEOTIDE SEQUENCE</scope>
</reference>
<name>A0A0B7KEV5_BIOOC</name>
<accession>A0A0B7KEV5</accession>
<evidence type="ECO:0000313" key="1">
    <source>
        <dbReference type="EMBL" id="CEO53211.1"/>
    </source>
</evidence>
<gene>
    <name evidence="1" type="ORF">BN869_000009269_1</name>
</gene>
<sequence length="64" mass="6993">MANYHLHGAYNCIENTDYVRGSGPTVGRERKSGEFGIGLILFLGVNDIRGVDTFQPLGPPPFNI</sequence>
<organism evidence="1">
    <name type="scientific">Bionectria ochroleuca</name>
    <name type="common">Gliocladium roseum</name>
    <dbReference type="NCBI Taxonomy" id="29856"/>
    <lineage>
        <taxon>Eukaryota</taxon>
        <taxon>Fungi</taxon>
        <taxon>Dikarya</taxon>
        <taxon>Ascomycota</taxon>
        <taxon>Pezizomycotina</taxon>
        <taxon>Sordariomycetes</taxon>
        <taxon>Hypocreomycetidae</taxon>
        <taxon>Hypocreales</taxon>
        <taxon>Bionectriaceae</taxon>
        <taxon>Clonostachys</taxon>
    </lineage>
</organism>
<dbReference type="AlphaFoldDB" id="A0A0B7KEV5"/>
<proteinExistence type="predicted"/>
<dbReference type="EMBL" id="CDPU01000033">
    <property type="protein sequence ID" value="CEO53211.1"/>
    <property type="molecule type" value="Genomic_DNA"/>
</dbReference>